<feature type="compositionally biased region" description="Polar residues" evidence="6">
    <location>
        <begin position="216"/>
        <end position="228"/>
    </location>
</feature>
<comment type="caution">
    <text evidence="8">The sequence shown here is derived from an EMBL/GenBank/DDBJ whole genome shotgun (WGS) entry which is preliminary data.</text>
</comment>
<evidence type="ECO:0000256" key="2">
    <source>
        <dbReference type="ARBA" id="ARBA00022679"/>
    </source>
</evidence>
<dbReference type="Proteomes" id="UP001054857">
    <property type="component" value="Unassembled WGS sequence"/>
</dbReference>
<evidence type="ECO:0000256" key="6">
    <source>
        <dbReference type="SAM" id="MobiDB-lite"/>
    </source>
</evidence>
<feature type="region of interest" description="Disordered" evidence="6">
    <location>
        <begin position="50"/>
        <end position="80"/>
    </location>
</feature>
<feature type="region of interest" description="Disordered" evidence="6">
    <location>
        <begin position="209"/>
        <end position="254"/>
    </location>
</feature>
<evidence type="ECO:0000256" key="1">
    <source>
        <dbReference type="ARBA" id="ARBA00022527"/>
    </source>
</evidence>
<evidence type="ECO:0000313" key="8">
    <source>
        <dbReference type="EMBL" id="GFR41009.1"/>
    </source>
</evidence>
<evidence type="ECO:0000256" key="5">
    <source>
        <dbReference type="ARBA" id="ARBA00022840"/>
    </source>
</evidence>
<feature type="compositionally biased region" description="Low complexity" evidence="6">
    <location>
        <begin position="236"/>
        <end position="246"/>
    </location>
</feature>
<protein>
    <recommendedName>
        <fullName evidence="7">Protein kinase domain-containing protein</fullName>
    </recommendedName>
</protein>
<dbReference type="GO" id="GO:0005524">
    <property type="term" value="F:ATP binding"/>
    <property type="evidence" value="ECO:0007669"/>
    <property type="project" value="UniProtKB-KW"/>
</dbReference>
<keyword evidence="1" id="KW-0723">Serine/threonine-protein kinase</keyword>
<feature type="region of interest" description="Disordered" evidence="6">
    <location>
        <begin position="516"/>
        <end position="535"/>
    </location>
</feature>
<evidence type="ECO:0000256" key="3">
    <source>
        <dbReference type="ARBA" id="ARBA00022741"/>
    </source>
</evidence>
<organism evidence="8 9">
    <name type="scientific">Astrephomene gubernaculifera</name>
    <dbReference type="NCBI Taxonomy" id="47775"/>
    <lineage>
        <taxon>Eukaryota</taxon>
        <taxon>Viridiplantae</taxon>
        <taxon>Chlorophyta</taxon>
        <taxon>core chlorophytes</taxon>
        <taxon>Chlorophyceae</taxon>
        <taxon>CS clade</taxon>
        <taxon>Chlamydomonadales</taxon>
        <taxon>Astrephomenaceae</taxon>
        <taxon>Astrephomene</taxon>
    </lineage>
</organism>
<proteinExistence type="predicted"/>
<sequence>MLSRRKSIEDSDAPANKGKTQNILLKYSTANAFVNRLSKASFARSRIDGASSAPSASYWDVHRSPGSSSATPLPPDSDPAAAFLDTMPPATPPVRGPYYGMYAEYDEVMDVLHTGVVADGSSRRLLAHVGREQVVHVAHLGLGACCSVDLVAVHCTDGSRVLAAAKSCYLPPSDPRMRASLREAELLRRCADCPFIMQLLVVLQDQPGEATGRPLQHQQTWQPSTGGASSWGVYGTGSSTAGSDGTVPGPMPRCMSELRAAPDAWLGRSATMGGGVGYGGADSGVELSGQSQSAGGGIVASMAGSVAYQAWAQWRGGGGGAEELERQLWQRLAAASASYSGGGGRGDDGGGFGLLQDVVEVRGSGTGGAGCSSWDCGGGGVFSLHSTLLDSGCSNSMAAAAAAHGHGGGGGWQHCGYPEGSYHTGQGYTETTPPGTPRRSSCMRRRGSLEIIDMYGGCVGICGGDASSAGGGIPASQPSAPASSRPEAPVMCTLLLGWARCGDLRRLVQVLLGRSPAHRPQKHHSAAEPGHSSLPPLMNEDAARFYMGCMVLALEHLHVRLHTVHRDLKLANLLLLSSGYVVVGDLGTAVDLSTVPGGRLSSRVGSPGHMAPECRDRDEAGYDTSADMWSLGACLFALLTGHLPAGTAGPPGRSWSPPLSRSWSRELQDLLLRLLAWAPSQRPTVGELLRDPWFRGFNWAALRAQKMPAPSSTPWRELLWWPKETKQAL</sequence>
<keyword evidence="5" id="KW-0067">ATP-binding</keyword>
<dbReference type="PROSITE" id="PS50011">
    <property type="entry name" value="PROTEIN_KINASE_DOM"/>
    <property type="match status" value="1"/>
</dbReference>
<dbReference type="InterPro" id="IPR011009">
    <property type="entry name" value="Kinase-like_dom_sf"/>
</dbReference>
<name>A0AAD3DFR8_9CHLO</name>
<evidence type="ECO:0000313" key="9">
    <source>
        <dbReference type="Proteomes" id="UP001054857"/>
    </source>
</evidence>
<dbReference type="SUPFAM" id="SSF56112">
    <property type="entry name" value="Protein kinase-like (PK-like)"/>
    <property type="match status" value="1"/>
</dbReference>
<evidence type="ECO:0000256" key="4">
    <source>
        <dbReference type="ARBA" id="ARBA00022777"/>
    </source>
</evidence>
<dbReference type="Pfam" id="PF00069">
    <property type="entry name" value="Pkinase"/>
    <property type="match status" value="1"/>
</dbReference>
<dbReference type="EMBL" id="BMAR01000001">
    <property type="protein sequence ID" value="GFR41009.1"/>
    <property type="molecule type" value="Genomic_DNA"/>
</dbReference>
<keyword evidence="3" id="KW-0547">Nucleotide-binding</keyword>
<dbReference type="PANTHER" id="PTHR24353">
    <property type="entry name" value="CYCLIC NUCLEOTIDE-DEPENDENT PROTEIN KINASE"/>
    <property type="match status" value="1"/>
</dbReference>
<dbReference type="Gene3D" id="1.10.510.10">
    <property type="entry name" value="Transferase(Phosphotransferase) domain 1"/>
    <property type="match status" value="1"/>
</dbReference>
<dbReference type="InterPro" id="IPR000719">
    <property type="entry name" value="Prot_kinase_dom"/>
</dbReference>
<keyword evidence="4" id="KW-0418">Kinase</keyword>
<dbReference type="GO" id="GO:0004674">
    <property type="term" value="F:protein serine/threonine kinase activity"/>
    <property type="evidence" value="ECO:0007669"/>
    <property type="project" value="UniProtKB-KW"/>
</dbReference>
<gene>
    <name evidence="8" type="ORF">Agub_g1676</name>
</gene>
<feature type="domain" description="Protein kinase" evidence="7">
    <location>
        <begin position="356"/>
        <end position="694"/>
    </location>
</feature>
<feature type="region of interest" description="Disordered" evidence="6">
    <location>
        <begin position="1"/>
        <end position="21"/>
    </location>
</feature>
<keyword evidence="2" id="KW-0808">Transferase</keyword>
<evidence type="ECO:0000259" key="7">
    <source>
        <dbReference type="PROSITE" id="PS50011"/>
    </source>
</evidence>
<dbReference type="SMART" id="SM00220">
    <property type="entry name" value="S_TKc"/>
    <property type="match status" value="1"/>
</dbReference>
<reference evidence="8 9" key="1">
    <citation type="journal article" date="2021" name="Sci. Rep.">
        <title>Genome sequencing of the multicellular alga Astrephomene provides insights into convergent evolution of germ-soma differentiation.</title>
        <authorList>
            <person name="Yamashita S."/>
            <person name="Yamamoto K."/>
            <person name="Matsuzaki R."/>
            <person name="Suzuki S."/>
            <person name="Yamaguchi H."/>
            <person name="Hirooka S."/>
            <person name="Minakuchi Y."/>
            <person name="Miyagishima S."/>
            <person name="Kawachi M."/>
            <person name="Toyoda A."/>
            <person name="Nozaki H."/>
        </authorList>
    </citation>
    <scope>NUCLEOTIDE SEQUENCE [LARGE SCALE GENOMIC DNA]</scope>
    <source>
        <strain evidence="8 9">NIES-4017</strain>
    </source>
</reference>
<accession>A0AAD3DFR8</accession>
<dbReference type="PANTHER" id="PTHR24353:SF147">
    <property type="entry name" value="CGMP-DEPENDENT SERINE_THREONIN PROTEIN KINASE-RELATED"/>
    <property type="match status" value="1"/>
</dbReference>
<dbReference type="AlphaFoldDB" id="A0AAD3DFR8"/>
<keyword evidence="9" id="KW-1185">Reference proteome</keyword>